<evidence type="ECO:0000256" key="10">
    <source>
        <dbReference type="ARBA" id="ARBA00023128"/>
    </source>
</evidence>
<dbReference type="GO" id="GO:0015986">
    <property type="term" value="P:proton motive force-driven ATP synthesis"/>
    <property type="evidence" value="ECO:0007669"/>
    <property type="project" value="InterPro"/>
</dbReference>
<gene>
    <name evidence="14" type="primary">ATP8</name>
</gene>
<evidence type="ECO:0000256" key="8">
    <source>
        <dbReference type="ARBA" id="ARBA00022989"/>
    </source>
</evidence>
<evidence type="ECO:0000256" key="6">
    <source>
        <dbReference type="ARBA" id="ARBA00022692"/>
    </source>
</evidence>
<comment type="subunit">
    <text evidence="3">F-type ATPases have 2 components, CF(1) - the catalytic core - and CF(0) - the membrane proton channel.</text>
</comment>
<evidence type="ECO:0000256" key="12">
    <source>
        <dbReference type="RuleBase" id="RU003661"/>
    </source>
</evidence>
<sequence>MPQMMPINWILMLLFFISIFLIFLILNYYNFSYNSPKKNSMKNFYNMNNKNWKW</sequence>
<evidence type="ECO:0000256" key="1">
    <source>
        <dbReference type="ARBA" id="ARBA00004304"/>
    </source>
</evidence>
<dbReference type="GO" id="GO:0045259">
    <property type="term" value="C:proton-transporting ATP synthase complex"/>
    <property type="evidence" value="ECO:0007669"/>
    <property type="project" value="UniProtKB-KW"/>
</dbReference>
<evidence type="ECO:0000256" key="13">
    <source>
        <dbReference type="SAM" id="Phobius"/>
    </source>
</evidence>
<evidence type="ECO:0000256" key="7">
    <source>
        <dbReference type="ARBA" id="ARBA00022781"/>
    </source>
</evidence>
<evidence type="ECO:0000313" key="14">
    <source>
        <dbReference type="EMBL" id="QRK25806.1"/>
    </source>
</evidence>
<geneLocation type="mitochondrion" evidence="14"/>
<proteinExistence type="inferred from homology"/>
<dbReference type="Pfam" id="PF00895">
    <property type="entry name" value="ATP-synt_8"/>
    <property type="match status" value="1"/>
</dbReference>
<protein>
    <recommendedName>
        <fullName evidence="12">ATP synthase complex subunit 8</fullName>
    </recommendedName>
</protein>
<dbReference type="GO" id="GO:0031966">
    <property type="term" value="C:mitochondrial membrane"/>
    <property type="evidence" value="ECO:0007669"/>
    <property type="project" value="UniProtKB-SubCell"/>
</dbReference>
<keyword evidence="9 12" id="KW-0406">Ion transport</keyword>
<dbReference type="EMBL" id="MT883999">
    <property type="protein sequence ID" value="QRK25806.1"/>
    <property type="molecule type" value="Genomic_DNA"/>
</dbReference>
<name>A0A891GTF3_9NEOP</name>
<dbReference type="CTD" id="4509"/>
<keyword evidence="6 12" id="KW-0812">Transmembrane</keyword>
<keyword evidence="11 13" id="KW-0472">Membrane</keyword>
<evidence type="ECO:0000256" key="11">
    <source>
        <dbReference type="ARBA" id="ARBA00023136"/>
    </source>
</evidence>
<keyword evidence="5 12" id="KW-0138">CF(0)</keyword>
<accession>A0A891GTF3</accession>
<evidence type="ECO:0000256" key="3">
    <source>
        <dbReference type="ARBA" id="ARBA00011291"/>
    </source>
</evidence>
<reference evidence="14" key="1">
    <citation type="submission" date="2020-08" db="EMBL/GenBank/DDBJ databases">
        <title>Complete mitochondrial genome of Acanthopsyche nigraplaga (Lepidoptera: Psychidae).</title>
        <authorList>
            <person name="Lee K.H."/>
            <person name="Kim M.J."/>
            <person name="Wang A.R."/>
            <person name="Park J.S."/>
            <person name="Kim S.S."/>
            <person name="Kim I."/>
        </authorList>
    </citation>
    <scope>NUCLEOTIDE SEQUENCE</scope>
</reference>
<evidence type="ECO:0000256" key="4">
    <source>
        <dbReference type="ARBA" id="ARBA00022448"/>
    </source>
</evidence>
<keyword evidence="10 12" id="KW-0496">Mitochondrion</keyword>
<evidence type="ECO:0000256" key="5">
    <source>
        <dbReference type="ARBA" id="ARBA00022547"/>
    </source>
</evidence>
<comment type="subcellular location">
    <subcellularLocation>
        <location evidence="1 12">Mitochondrion membrane</location>
        <topology evidence="1 12">Single-pass membrane protein</topology>
    </subcellularLocation>
</comment>
<dbReference type="GeneID" id="67267162"/>
<dbReference type="InterPro" id="IPR001421">
    <property type="entry name" value="ATP8_metazoa"/>
</dbReference>
<evidence type="ECO:0000256" key="9">
    <source>
        <dbReference type="ARBA" id="ARBA00023065"/>
    </source>
</evidence>
<keyword evidence="8 13" id="KW-1133">Transmembrane helix</keyword>
<organism evidence="14">
    <name type="scientific">Acanthopsyche nigraplaga</name>
    <dbReference type="NCBI Taxonomy" id="1765094"/>
    <lineage>
        <taxon>Eukaryota</taxon>
        <taxon>Metazoa</taxon>
        <taxon>Ecdysozoa</taxon>
        <taxon>Arthropoda</taxon>
        <taxon>Hexapoda</taxon>
        <taxon>Insecta</taxon>
        <taxon>Pterygota</taxon>
        <taxon>Neoptera</taxon>
        <taxon>Endopterygota</taxon>
        <taxon>Lepidoptera</taxon>
        <taxon>Glossata</taxon>
        <taxon>Ditrysia</taxon>
        <taxon>Tineoidea</taxon>
        <taxon>Psychidae</taxon>
        <taxon>Oiketicinae</taxon>
        <taxon>Acanthopsyche</taxon>
    </lineage>
</organism>
<dbReference type="RefSeq" id="YP_010163968.1">
    <property type="nucleotide sequence ID" value="NC_057469.1"/>
</dbReference>
<keyword evidence="7 12" id="KW-0375">Hydrogen ion transport</keyword>
<comment type="similarity">
    <text evidence="2 12">Belongs to the ATPase protein 8 family.</text>
</comment>
<keyword evidence="4 12" id="KW-0813">Transport</keyword>
<dbReference type="GO" id="GO:0015078">
    <property type="term" value="F:proton transmembrane transporter activity"/>
    <property type="evidence" value="ECO:0007669"/>
    <property type="project" value="InterPro"/>
</dbReference>
<feature type="transmembrane region" description="Helical" evidence="13">
    <location>
        <begin position="6"/>
        <end position="29"/>
    </location>
</feature>
<dbReference type="AlphaFoldDB" id="A0A891GTF3"/>
<evidence type="ECO:0000256" key="2">
    <source>
        <dbReference type="ARBA" id="ARBA00008892"/>
    </source>
</evidence>